<organism evidence="1 2">
    <name type="scientific">Sphingomonas prati</name>
    <dbReference type="NCBI Taxonomy" id="1843237"/>
    <lineage>
        <taxon>Bacteria</taxon>
        <taxon>Pseudomonadati</taxon>
        <taxon>Pseudomonadota</taxon>
        <taxon>Alphaproteobacteria</taxon>
        <taxon>Sphingomonadales</taxon>
        <taxon>Sphingomonadaceae</taxon>
        <taxon>Sphingomonas</taxon>
    </lineage>
</organism>
<evidence type="ECO:0000313" key="2">
    <source>
        <dbReference type="Proteomes" id="UP000546701"/>
    </source>
</evidence>
<keyword evidence="2" id="KW-1185">Reference proteome</keyword>
<name>A0A7W9BT15_9SPHN</name>
<dbReference type="OrthoDB" id="954262at2"/>
<dbReference type="RefSeq" id="WP_157175731.1">
    <property type="nucleotide sequence ID" value="NZ_BMJP01000001.1"/>
</dbReference>
<evidence type="ECO:0008006" key="3">
    <source>
        <dbReference type="Google" id="ProtNLM"/>
    </source>
</evidence>
<dbReference type="PANTHER" id="PTHR31694">
    <property type="entry name" value="DESICCATION-LIKE PROTEIN"/>
    <property type="match status" value="1"/>
</dbReference>
<dbReference type="EMBL" id="JACIJR010000004">
    <property type="protein sequence ID" value="MBB5729607.1"/>
    <property type="molecule type" value="Genomic_DNA"/>
</dbReference>
<dbReference type="InterPro" id="IPR009078">
    <property type="entry name" value="Ferritin-like_SF"/>
</dbReference>
<dbReference type="PANTHER" id="PTHR31694:SF26">
    <property type="entry name" value="OS05G0151100 PROTEIN"/>
    <property type="match status" value="1"/>
</dbReference>
<dbReference type="InterPro" id="IPR052965">
    <property type="entry name" value="Pigment-catalase-like"/>
</dbReference>
<gene>
    <name evidence="1" type="ORF">FHS99_002092</name>
</gene>
<dbReference type="SUPFAM" id="SSF47240">
    <property type="entry name" value="Ferritin-like"/>
    <property type="match status" value="1"/>
</dbReference>
<dbReference type="CDD" id="cd00657">
    <property type="entry name" value="Ferritin_like"/>
    <property type="match status" value="1"/>
</dbReference>
<reference evidence="1 2" key="1">
    <citation type="submission" date="2020-08" db="EMBL/GenBank/DDBJ databases">
        <title>Genomic Encyclopedia of Type Strains, Phase IV (KMG-IV): sequencing the most valuable type-strain genomes for metagenomic binning, comparative biology and taxonomic classification.</title>
        <authorList>
            <person name="Goeker M."/>
        </authorList>
    </citation>
    <scope>NUCLEOTIDE SEQUENCE [LARGE SCALE GENOMIC DNA]</scope>
    <source>
        <strain evidence="1 2">DSM 103336</strain>
    </source>
</reference>
<accession>A0A7W9BT15</accession>
<sequence length="316" mass="32179">MTDDSLIMDALDARVTRRNDRREFFKTMAGAGKIVGGLAAGAVAVQAEAQTAVTDADILNFALNLEYLEAQFYSFAAFGTGLSASLLTGTGTQGAVTGGRQVTFTDNVVAQYAREIAADEIAHVAFLRTALASAAVAQPAIDIGATPNGAFSSAARAAGLIGPGASFDPYASDENFLLGAYIFEDVGVTAYKGASPLLTSATFLDAAAGILAVEAYHAAIVRTTLYAKGIQTPSLITATESISTARDSLDGSTDLDQGVAAINGASNIVPLDANGLAYSRSAGQVLNIVYLNRAAVGSGGFFPAGVNGTIRTSAAN</sequence>
<dbReference type="AlphaFoldDB" id="A0A7W9BT15"/>
<evidence type="ECO:0000313" key="1">
    <source>
        <dbReference type="EMBL" id="MBB5729607.1"/>
    </source>
</evidence>
<proteinExistence type="predicted"/>
<dbReference type="Proteomes" id="UP000546701">
    <property type="component" value="Unassembled WGS sequence"/>
</dbReference>
<dbReference type="Pfam" id="PF13668">
    <property type="entry name" value="Ferritin_2"/>
    <property type="match status" value="1"/>
</dbReference>
<comment type="caution">
    <text evidence="1">The sequence shown here is derived from an EMBL/GenBank/DDBJ whole genome shotgun (WGS) entry which is preliminary data.</text>
</comment>
<protein>
    <recommendedName>
        <fullName evidence="3">Ferritin-like domain-containing protein</fullName>
    </recommendedName>
</protein>